<proteinExistence type="predicted"/>
<dbReference type="Proteomes" id="UP000070501">
    <property type="component" value="Unassembled WGS sequence"/>
</dbReference>
<dbReference type="EMBL" id="KQ964254">
    <property type="protein sequence ID" value="KXJ89830.1"/>
    <property type="molecule type" value="Genomic_DNA"/>
</dbReference>
<feature type="non-terminal residue" evidence="1">
    <location>
        <position position="98"/>
    </location>
</feature>
<keyword evidence="2" id="KW-1185">Reference proteome</keyword>
<evidence type="ECO:0000313" key="2">
    <source>
        <dbReference type="Proteomes" id="UP000070501"/>
    </source>
</evidence>
<dbReference type="AlphaFoldDB" id="A0A136IXW7"/>
<organism evidence="1 2">
    <name type="scientific">Microdochium bolleyi</name>
    <dbReference type="NCBI Taxonomy" id="196109"/>
    <lineage>
        <taxon>Eukaryota</taxon>
        <taxon>Fungi</taxon>
        <taxon>Dikarya</taxon>
        <taxon>Ascomycota</taxon>
        <taxon>Pezizomycotina</taxon>
        <taxon>Sordariomycetes</taxon>
        <taxon>Xylariomycetidae</taxon>
        <taxon>Xylariales</taxon>
        <taxon>Microdochiaceae</taxon>
        <taxon>Microdochium</taxon>
    </lineage>
</organism>
<dbReference type="InParanoid" id="A0A136IXW7"/>
<sequence length="98" mass="9016">MSTDAAGGGAGVMLGTVGRGGRETGVATVVAVVVPPAAVLVGAAEPVTVAMAVSSLASVVVGEGACGVGVLLPPSSALVVCEEDGPAVSAGVEVFGVA</sequence>
<evidence type="ECO:0000313" key="1">
    <source>
        <dbReference type="EMBL" id="KXJ89830.1"/>
    </source>
</evidence>
<reference evidence="2" key="1">
    <citation type="submission" date="2016-02" db="EMBL/GenBank/DDBJ databases">
        <title>Draft genome sequence of Microdochium bolleyi, a fungal endophyte of beachgrass.</title>
        <authorList>
            <consortium name="DOE Joint Genome Institute"/>
            <person name="David A.S."/>
            <person name="May G."/>
            <person name="Haridas S."/>
            <person name="Lim J."/>
            <person name="Wang M."/>
            <person name="Labutti K."/>
            <person name="Lipzen A."/>
            <person name="Barry K."/>
            <person name="Grigoriev I.V."/>
        </authorList>
    </citation>
    <scope>NUCLEOTIDE SEQUENCE [LARGE SCALE GENOMIC DNA]</scope>
    <source>
        <strain evidence="2">J235TASD1</strain>
    </source>
</reference>
<protein>
    <submittedName>
        <fullName evidence="1">Uncharacterized protein</fullName>
    </submittedName>
</protein>
<name>A0A136IXW7_9PEZI</name>
<gene>
    <name evidence="1" type="ORF">Micbo1qcDRAFT_165211</name>
</gene>
<accession>A0A136IXW7</accession>